<evidence type="ECO:0000256" key="9">
    <source>
        <dbReference type="ARBA" id="ARBA00048540"/>
    </source>
</evidence>
<comment type="similarity">
    <text evidence="10">Belongs to the ApbE family.</text>
</comment>
<accession>A0A4R3KE23</accession>
<evidence type="ECO:0000256" key="1">
    <source>
        <dbReference type="ARBA" id="ARBA00011955"/>
    </source>
</evidence>
<dbReference type="AlphaFoldDB" id="A0A4R3KE23"/>
<name>A0A4R3KE23_9FIRM</name>
<keyword evidence="12" id="KW-0449">Lipoprotein</keyword>
<evidence type="ECO:0000256" key="5">
    <source>
        <dbReference type="ARBA" id="ARBA00022723"/>
    </source>
</evidence>
<dbReference type="EC" id="2.7.1.180" evidence="1 10"/>
<keyword evidence="4 10" id="KW-0808">Transferase</keyword>
<evidence type="ECO:0000256" key="8">
    <source>
        <dbReference type="ARBA" id="ARBA00031306"/>
    </source>
</evidence>
<dbReference type="PIRSF" id="PIRSF006268">
    <property type="entry name" value="ApbE"/>
    <property type="match status" value="1"/>
</dbReference>
<dbReference type="InterPro" id="IPR024932">
    <property type="entry name" value="ApbE"/>
</dbReference>
<dbReference type="PANTHER" id="PTHR30040">
    <property type="entry name" value="THIAMINE BIOSYNTHESIS LIPOPROTEIN APBE"/>
    <property type="match status" value="1"/>
</dbReference>
<keyword evidence="5 10" id="KW-0479">Metal-binding</keyword>
<dbReference type="PANTHER" id="PTHR30040:SF2">
    <property type="entry name" value="FAD:PROTEIN FMN TRANSFERASE"/>
    <property type="match status" value="1"/>
</dbReference>
<dbReference type="SUPFAM" id="SSF143631">
    <property type="entry name" value="ApbE-like"/>
    <property type="match status" value="1"/>
</dbReference>
<keyword evidence="7 10" id="KW-0460">Magnesium</keyword>
<dbReference type="RefSeq" id="WP_165874433.1">
    <property type="nucleotide sequence ID" value="NZ_SMAA01000002.1"/>
</dbReference>
<keyword evidence="3 10" id="KW-0285">Flavoprotein</keyword>
<comment type="cofactor">
    <cofactor evidence="11">
        <name>Mg(2+)</name>
        <dbReference type="ChEBI" id="CHEBI:18420"/>
    </cofactor>
    <cofactor evidence="11">
        <name>Mn(2+)</name>
        <dbReference type="ChEBI" id="CHEBI:29035"/>
    </cofactor>
    <text evidence="11">Magnesium. Can also use manganese.</text>
</comment>
<dbReference type="Proteomes" id="UP000295188">
    <property type="component" value="Unassembled WGS sequence"/>
</dbReference>
<reference evidence="12 13" key="1">
    <citation type="submission" date="2019-03" db="EMBL/GenBank/DDBJ databases">
        <title>Genomic Encyclopedia of Type Strains, Phase IV (KMG-IV): sequencing the most valuable type-strain genomes for metagenomic binning, comparative biology and taxonomic classification.</title>
        <authorList>
            <person name="Goeker M."/>
        </authorList>
    </citation>
    <scope>NUCLEOTIDE SEQUENCE [LARGE SCALE GENOMIC DNA]</scope>
    <source>
        <strain evidence="12 13">DSM 20467</strain>
    </source>
</reference>
<evidence type="ECO:0000256" key="4">
    <source>
        <dbReference type="ARBA" id="ARBA00022679"/>
    </source>
</evidence>
<keyword evidence="6 10" id="KW-0274">FAD</keyword>
<dbReference type="InterPro" id="IPR003374">
    <property type="entry name" value="ApbE-like_sf"/>
</dbReference>
<dbReference type="Gene3D" id="3.10.520.10">
    <property type="entry name" value="ApbE-like domains"/>
    <property type="match status" value="1"/>
</dbReference>
<evidence type="ECO:0000313" key="13">
    <source>
        <dbReference type="Proteomes" id="UP000295188"/>
    </source>
</evidence>
<evidence type="ECO:0000256" key="2">
    <source>
        <dbReference type="ARBA" id="ARBA00016337"/>
    </source>
</evidence>
<proteinExistence type="inferred from homology"/>
<evidence type="ECO:0000256" key="6">
    <source>
        <dbReference type="ARBA" id="ARBA00022827"/>
    </source>
</evidence>
<dbReference type="GO" id="GO:0046872">
    <property type="term" value="F:metal ion binding"/>
    <property type="evidence" value="ECO:0007669"/>
    <property type="project" value="UniProtKB-UniRule"/>
</dbReference>
<dbReference type="Pfam" id="PF02424">
    <property type="entry name" value="ApbE"/>
    <property type="match status" value="1"/>
</dbReference>
<comment type="caution">
    <text evidence="12">The sequence shown here is derived from an EMBL/GenBank/DDBJ whole genome shotgun (WGS) entry which is preliminary data.</text>
</comment>
<dbReference type="EMBL" id="SMAA01000002">
    <property type="protein sequence ID" value="TCS81345.1"/>
    <property type="molecule type" value="Genomic_DNA"/>
</dbReference>
<organism evidence="12 13">
    <name type="scientific">Pectinatus cerevisiiphilus</name>
    <dbReference type="NCBI Taxonomy" id="86956"/>
    <lineage>
        <taxon>Bacteria</taxon>
        <taxon>Bacillati</taxon>
        <taxon>Bacillota</taxon>
        <taxon>Negativicutes</taxon>
        <taxon>Selenomonadales</taxon>
        <taxon>Selenomonadaceae</taxon>
        <taxon>Pectinatus</taxon>
    </lineage>
</organism>
<evidence type="ECO:0000313" key="12">
    <source>
        <dbReference type="EMBL" id="TCS81345.1"/>
    </source>
</evidence>
<feature type="binding site" evidence="11">
    <location>
        <position position="149"/>
    </location>
    <ligand>
        <name>Mg(2+)</name>
        <dbReference type="ChEBI" id="CHEBI:18420"/>
    </ligand>
</feature>
<sequence length="327" mass="36571">MSVAETCYIESKCGMGTFLRVMSFTKENEHSFTPIWEVFENVERLCSRFSSDSQLSLINKMAGQERVQVDEKLAKILLAAQRISAFTDGAFDATVGAVTSLWSMKPHDVKIPTEIEQKAAESLVNYRWFDIKGRDAFLAKEKMKLDLGGIAKEFALHEAAETATKIGVGSAIIDAGGDVCTIGAKPNNRPWRIGIQHPRRAKTLLASVVLQNWDTVETSGDYQRFIKDGDKVYSHIFSVRQADVSEKLISATLIYRRQHELLPINGAAFIASGLAKSKAFLEMLPNVEAILVTDAMQVFITEGLRGYIHILPHQMRHQTFIFNRRAC</sequence>
<evidence type="ECO:0000256" key="11">
    <source>
        <dbReference type="PIRSR" id="PIRSR006268-2"/>
    </source>
</evidence>
<gene>
    <name evidence="12" type="ORF">EDC37_10241</name>
</gene>
<keyword evidence="13" id="KW-1185">Reference proteome</keyword>
<protein>
    <recommendedName>
        <fullName evidence="2 10">FAD:protein FMN transferase</fullName>
        <ecNumber evidence="1 10">2.7.1.180</ecNumber>
    </recommendedName>
    <alternativeName>
        <fullName evidence="8 10">Flavin transferase</fullName>
    </alternativeName>
</protein>
<comment type="catalytic activity">
    <reaction evidence="9 10">
        <text>L-threonyl-[protein] + FAD = FMN-L-threonyl-[protein] + AMP + H(+)</text>
        <dbReference type="Rhea" id="RHEA:36847"/>
        <dbReference type="Rhea" id="RHEA-COMP:11060"/>
        <dbReference type="Rhea" id="RHEA-COMP:11061"/>
        <dbReference type="ChEBI" id="CHEBI:15378"/>
        <dbReference type="ChEBI" id="CHEBI:30013"/>
        <dbReference type="ChEBI" id="CHEBI:57692"/>
        <dbReference type="ChEBI" id="CHEBI:74257"/>
        <dbReference type="ChEBI" id="CHEBI:456215"/>
        <dbReference type="EC" id="2.7.1.180"/>
    </reaction>
</comment>
<dbReference type="GO" id="GO:0016740">
    <property type="term" value="F:transferase activity"/>
    <property type="evidence" value="ECO:0007669"/>
    <property type="project" value="UniProtKB-UniRule"/>
</dbReference>
<evidence type="ECO:0000256" key="10">
    <source>
        <dbReference type="PIRNR" id="PIRNR006268"/>
    </source>
</evidence>
<evidence type="ECO:0000256" key="7">
    <source>
        <dbReference type="ARBA" id="ARBA00022842"/>
    </source>
</evidence>
<evidence type="ECO:0000256" key="3">
    <source>
        <dbReference type="ARBA" id="ARBA00022630"/>
    </source>
</evidence>